<sequence length="73" mass="8232">MKLQYIIAPLITLGIIAVSANYVQVYYLLHSLKTPGGIVKILKQEQLEARIPPNRGIPTNRESGSSRQLKWEN</sequence>
<name>A0A139XB10_9CYAN</name>
<reference evidence="3 4" key="1">
    <citation type="journal article" date="2013" name="Genome Biol. Evol.">
        <title>Genomes of Stigonematalean cyanobacteria (subsection V) and the evolution of oxygenic photosynthesis from prokaryotes to plastids.</title>
        <authorList>
            <person name="Dagan T."/>
            <person name="Roettger M."/>
            <person name="Stucken K."/>
            <person name="Landan G."/>
            <person name="Koch R."/>
            <person name="Major P."/>
            <person name="Gould S.B."/>
            <person name="Goremykin V.V."/>
            <person name="Rippka R."/>
            <person name="Tandeau de Marsac N."/>
            <person name="Gugger M."/>
            <person name="Lockhart P.J."/>
            <person name="Allen J.F."/>
            <person name="Brune I."/>
            <person name="Maus I."/>
            <person name="Puhler A."/>
            <person name="Martin W.F."/>
        </authorList>
    </citation>
    <scope>NUCLEOTIDE SEQUENCE [LARGE SCALE GENOMIC DNA]</scope>
    <source>
        <strain evidence="3 4">PCC 7110</strain>
    </source>
</reference>
<evidence type="ECO:0000256" key="1">
    <source>
        <dbReference type="SAM" id="MobiDB-lite"/>
    </source>
</evidence>
<accession>A0A139XB10</accession>
<keyword evidence="2" id="KW-1133">Transmembrane helix</keyword>
<evidence type="ECO:0000313" key="3">
    <source>
        <dbReference type="EMBL" id="KYC41802.1"/>
    </source>
</evidence>
<protein>
    <submittedName>
        <fullName evidence="3">Uncharacterized protein</fullName>
    </submittedName>
</protein>
<dbReference type="OrthoDB" id="516190at2"/>
<organism evidence="3 4">
    <name type="scientific">Scytonema hofmannii PCC 7110</name>
    <dbReference type="NCBI Taxonomy" id="128403"/>
    <lineage>
        <taxon>Bacteria</taxon>
        <taxon>Bacillati</taxon>
        <taxon>Cyanobacteriota</taxon>
        <taxon>Cyanophyceae</taxon>
        <taxon>Nostocales</taxon>
        <taxon>Scytonemataceae</taxon>
        <taxon>Scytonema</taxon>
    </lineage>
</organism>
<feature type="compositionally biased region" description="Polar residues" evidence="1">
    <location>
        <begin position="60"/>
        <end position="73"/>
    </location>
</feature>
<dbReference type="Proteomes" id="UP000076925">
    <property type="component" value="Unassembled WGS sequence"/>
</dbReference>
<dbReference type="RefSeq" id="WP_017746199.1">
    <property type="nucleotide sequence ID" value="NZ_KQ976354.1"/>
</dbReference>
<feature type="region of interest" description="Disordered" evidence="1">
    <location>
        <begin position="52"/>
        <end position="73"/>
    </location>
</feature>
<proteinExistence type="predicted"/>
<evidence type="ECO:0000256" key="2">
    <source>
        <dbReference type="SAM" id="Phobius"/>
    </source>
</evidence>
<feature type="transmembrane region" description="Helical" evidence="2">
    <location>
        <begin position="6"/>
        <end position="29"/>
    </location>
</feature>
<dbReference type="EMBL" id="ANNX02000020">
    <property type="protein sequence ID" value="KYC41802.1"/>
    <property type="molecule type" value="Genomic_DNA"/>
</dbReference>
<dbReference type="AlphaFoldDB" id="A0A139XB10"/>
<keyword evidence="2" id="KW-0472">Membrane</keyword>
<keyword evidence="2" id="KW-0812">Transmembrane</keyword>
<comment type="caution">
    <text evidence="3">The sequence shown here is derived from an EMBL/GenBank/DDBJ whole genome shotgun (WGS) entry which is preliminary data.</text>
</comment>
<evidence type="ECO:0000313" key="4">
    <source>
        <dbReference type="Proteomes" id="UP000076925"/>
    </source>
</evidence>
<gene>
    <name evidence="3" type="ORF">WA1_17405</name>
</gene>
<keyword evidence="4" id="KW-1185">Reference proteome</keyword>